<dbReference type="RefSeq" id="WP_092033743.1">
    <property type="nucleotide sequence ID" value="NZ_BGZI01000016.1"/>
</dbReference>
<gene>
    <name evidence="7" type="ORF">MSSD14B_25130</name>
</gene>
<name>A0A5M3Q0T6_9GAMM</name>
<dbReference type="Gene3D" id="1.10.10.10">
    <property type="entry name" value="Winged helix-like DNA-binding domain superfamily/Winged helix DNA-binding domain"/>
    <property type="match status" value="1"/>
</dbReference>
<dbReference type="InterPro" id="IPR039425">
    <property type="entry name" value="RNA_pol_sigma-70-like"/>
</dbReference>
<protein>
    <submittedName>
        <fullName evidence="7">RNA polymerase sigma factor SigX</fullName>
    </submittedName>
</protein>
<dbReference type="Pfam" id="PF08281">
    <property type="entry name" value="Sigma70_r4_2"/>
    <property type="match status" value="1"/>
</dbReference>
<evidence type="ECO:0000256" key="1">
    <source>
        <dbReference type="ARBA" id="ARBA00010641"/>
    </source>
</evidence>
<keyword evidence="4" id="KW-0804">Transcription</keyword>
<evidence type="ECO:0000256" key="2">
    <source>
        <dbReference type="ARBA" id="ARBA00023015"/>
    </source>
</evidence>
<dbReference type="InterPro" id="IPR014284">
    <property type="entry name" value="RNA_pol_sigma-70_dom"/>
</dbReference>
<dbReference type="EMBL" id="BGZI01000016">
    <property type="protein sequence ID" value="GBO88845.1"/>
    <property type="molecule type" value="Genomic_DNA"/>
</dbReference>
<keyword evidence="3" id="KW-0731">Sigma factor</keyword>
<keyword evidence="2" id="KW-0805">Transcription regulation</keyword>
<feature type="domain" description="RNA polymerase sigma-70 region 2" evidence="5">
    <location>
        <begin position="36"/>
        <end position="99"/>
    </location>
</feature>
<accession>A0A5M3Q0T6</accession>
<reference evidence="7 8" key="1">
    <citation type="journal article" date="2019" name="J. Gen. Appl. Microbiol.">
        <title>Aerobic degradation of cis-dichloroethene by the marine bacterium Marinobacter salsuginis strain 5N-3.</title>
        <authorList>
            <person name="Inoue Y."/>
            <person name="Fukunaga Y."/>
            <person name="Katsumata H."/>
            <person name="Ohji S."/>
            <person name="Hosoyama A."/>
            <person name="Mori K."/>
            <person name="Ando K."/>
        </authorList>
    </citation>
    <scope>NUCLEOTIDE SEQUENCE [LARGE SCALE GENOMIC DNA]</scope>
    <source>
        <strain evidence="7 8">NBRC 109114</strain>
    </source>
</reference>
<dbReference type="AlphaFoldDB" id="A0A5M3Q0T6"/>
<dbReference type="InterPro" id="IPR013324">
    <property type="entry name" value="RNA_pol_sigma_r3/r4-like"/>
</dbReference>
<evidence type="ECO:0000256" key="4">
    <source>
        <dbReference type="ARBA" id="ARBA00023163"/>
    </source>
</evidence>
<evidence type="ECO:0000259" key="5">
    <source>
        <dbReference type="Pfam" id="PF04542"/>
    </source>
</evidence>
<dbReference type="SUPFAM" id="SSF88659">
    <property type="entry name" value="Sigma3 and sigma4 domains of RNA polymerase sigma factors"/>
    <property type="match status" value="1"/>
</dbReference>
<dbReference type="Proteomes" id="UP000387223">
    <property type="component" value="Unassembled WGS sequence"/>
</dbReference>
<organism evidence="7 8">
    <name type="scientific">Marinobacter salsuginis</name>
    <dbReference type="NCBI Taxonomy" id="418719"/>
    <lineage>
        <taxon>Bacteria</taxon>
        <taxon>Pseudomonadati</taxon>
        <taxon>Pseudomonadota</taxon>
        <taxon>Gammaproteobacteria</taxon>
        <taxon>Pseudomonadales</taxon>
        <taxon>Marinobacteraceae</taxon>
        <taxon>Marinobacter</taxon>
    </lineage>
</organism>
<dbReference type="PANTHER" id="PTHR43133:SF53">
    <property type="entry name" value="ECF RNA POLYMERASE SIGMA-E FACTOR"/>
    <property type="match status" value="1"/>
</dbReference>
<dbReference type="NCBIfam" id="TIGR02937">
    <property type="entry name" value="sigma70-ECF"/>
    <property type="match status" value="1"/>
</dbReference>
<evidence type="ECO:0000256" key="3">
    <source>
        <dbReference type="ARBA" id="ARBA00023082"/>
    </source>
</evidence>
<dbReference type="InterPro" id="IPR036388">
    <property type="entry name" value="WH-like_DNA-bd_sf"/>
</dbReference>
<dbReference type="GO" id="GO:0006352">
    <property type="term" value="P:DNA-templated transcription initiation"/>
    <property type="evidence" value="ECO:0007669"/>
    <property type="project" value="InterPro"/>
</dbReference>
<sequence length="181" mass="20669">MSALNSLKKLSDAQLVALARQQLPYATTAWEELMCRHEKPLVSLCRNLCGNNSDAEDAYQEVVLRVFHHLPKFRGDSSFKTWVYRIAYNESIMLIRQRKVHDSLDGVREPATRDSGKVGLSGDVTFHDLLDRLDLEDRSILALRLISDMDFQEIANLTGSGLSAVKMRYKRALEKLKPYIE</sequence>
<dbReference type="InterPro" id="IPR013325">
    <property type="entry name" value="RNA_pol_sigma_r2"/>
</dbReference>
<dbReference type="Pfam" id="PF04542">
    <property type="entry name" value="Sigma70_r2"/>
    <property type="match status" value="1"/>
</dbReference>
<comment type="caution">
    <text evidence="7">The sequence shown here is derived from an EMBL/GenBank/DDBJ whole genome shotgun (WGS) entry which is preliminary data.</text>
</comment>
<dbReference type="GO" id="GO:0003677">
    <property type="term" value="F:DNA binding"/>
    <property type="evidence" value="ECO:0007669"/>
    <property type="project" value="InterPro"/>
</dbReference>
<dbReference type="Gene3D" id="1.10.1740.10">
    <property type="match status" value="1"/>
</dbReference>
<dbReference type="SUPFAM" id="SSF88946">
    <property type="entry name" value="Sigma2 domain of RNA polymerase sigma factors"/>
    <property type="match status" value="1"/>
</dbReference>
<evidence type="ECO:0000313" key="8">
    <source>
        <dbReference type="Proteomes" id="UP000387223"/>
    </source>
</evidence>
<feature type="domain" description="RNA polymerase sigma factor 70 region 4 type 2" evidence="6">
    <location>
        <begin position="126"/>
        <end position="176"/>
    </location>
</feature>
<evidence type="ECO:0000259" key="6">
    <source>
        <dbReference type="Pfam" id="PF08281"/>
    </source>
</evidence>
<evidence type="ECO:0000313" key="7">
    <source>
        <dbReference type="EMBL" id="GBO88845.1"/>
    </source>
</evidence>
<dbReference type="GO" id="GO:0016987">
    <property type="term" value="F:sigma factor activity"/>
    <property type="evidence" value="ECO:0007669"/>
    <property type="project" value="UniProtKB-KW"/>
</dbReference>
<dbReference type="PANTHER" id="PTHR43133">
    <property type="entry name" value="RNA POLYMERASE ECF-TYPE SIGMA FACTO"/>
    <property type="match status" value="1"/>
</dbReference>
<dbReference type="InterPro" id="IPR007627">
    <property type="entry name" value="RNA_pol_sigma70_r2"/>
</dbReference>
<proteinExistence type="inferred from homology"/>
<dbReference type="InterPro" id="IPR013249">
    <property type="entry name" value="RNA_pol_sigma70_r4_t2"/>
</dbReference>
<comment type="similarity">
    <text evidence="1">Belongs to the sigma-70 factor family. ECF subfamily.</text>
</comment>